<organism evidence="1 2">
    <name type="scientific">Cichorium intybus</name>
    <name type="common">Chicory</name>
    <dbReference type="NCBI Taxonomy" id="13427"/>
    <lineage>
        <taxon>Eukaryota</taxon>
        <taxon>Viridiplantae</taxon>
        <taxon>Streptophyta</taxon>
        <taxon>Embryophyta</taxon>
        <taxon>Tracheophyta</taxon>
        <taxon>Spermatophyta</taxon>
        <taxon>Magnoliopsida</taxon>
        <taxon>eudicotyledons</taxon>
        <taxon>Gunneridae</taxon>
        <taxon>Pentapetalae</taxon>
        <taxon>asterids</taxon>
        <taxon>campanulids</taxon>
        <taxon>Asterales</taxon>
        <taxon>Asteraceae</taxon>
        <taxon>Cichorioideae</taxon>
        <taxon>Cichorieae</taxon>
        <taxon>Cichoriinae</taxon>
        <taxon>Cichorium</taxon>
    </lineage>
</organism>
<gene>
    <name evidence="1" type="ORF">L2E82_22728</name>
</gene>
<reference evidence="1 2" key="2">
    <citation type="journal article" date="2022" name="Mol. Ecol. Resour.">
        <title>The genomes of chicory, endive, great burdock and yacon provide insights into Asteraceae paleo-polyploidization history and plant inulin production.</title>
        <authorList>
            <person name="Fan W."/>
            <person name="Wang S."/>
            <person name="Wang H."/>
            <person name="Wang A."/>
            <person name="Jiang F."/>
            <person name="Liu H."/>
            <person name="Zhao H."/>
            <person name="Xu D."/>
            <person name="Zhang Y."/>
        </authorList>
    </citation>
    <scope>NUCLEOTIDE SEQUENCE [LARGE SCALE GENOMIC DNA]</scope>
    <source>
        <strain evidence="2">cv. Punajuju</strain>
        <tissue evidence="1">Leaves</tissue>
    </source>
</reference>
<proteinExistence type="predicted"/>
<dbReference type="EMBL" id="CM042012">
    <property type="protein sequence ID" value="KAI3751637.1"/>
    <property type="molecule type" value="Genomic_DNA"/>
</dbReference>
<reference evidence="2" key="1">
    <citation type="journal article" date="2022" name="Mol. Ecol. Resour.">
        <title>The genomes of chicory, endive, great burdock and yacon provide insights into Asteraceae palaeo-polyploidization history and plant inulin production.</title>
        <authorList>
            <person name="Fan W."/>
            <person name="Wang S."/>
            <person name="Wang H."/>
            <person name="Wang A."/>
            <person name="Jiang F."/>
            <person name="Liu H."/>
            <person name="Zhao H."/>
            <person name="Xu D."/>
            <person name="Zhang Y."/>
        </authorList>
    </citation>
    <scope>NUCLEOTIDE SEQUENCE [LARGE SCALE GENOMIC DNA]</scope>
    <source>
        <strain evidence="2">cv. Punajuju</strain>
    </source>
</reference>
<evidence type="ECO:0000313" key="2">
    <source>
        <dbReference type="Proteomes" id="UP001055811"/>
    </source>
</evidence>
<accession>A0ACB9DYK3</accession>
<sequence length="122" mass="14004">MELAYSEMTYDRALIQKWLKAGNRTCPKTQQVLSHTILTPNHLVRDMITQWCKNHGVRLPGPLHCSDQNPAIELNHSLFLSLLNKLSSTIPYQKEAASSLRSLTKKSHLFGRFLANRMMSKR</sequence>
<evidence type="ECO:0000313" key="1">
    <source>
        <dbReference type="EMBL" id="KAI3751637.1"/>
    </source>
</evidence>
<keyword evidence="2" id="KW-1185">Reference proteome</keyword>
<name>A0ACB9DYK3_CICIN</name>
<protein>
    <submittedName>
        <fullName evidence="1">Uncharacterized protein</fullName>
    </submittedName>
</protein>
<comment type="caution">
    <text evidence="1">The sequence shown here is derived from an EMBL/GenBank/DDBJ whole genome shotgun (WGS) entry which is preliminary data.</text>
</comment>
<dbReference type="Proteomes" id="UP001055811">
    <property type="component" value="Linkage Group LG04"/>
</dbReference>